<keyword evidence="2" id="KW-1185">Reference proteome</keyword>
<dbReference type="Proteomes" id="UP001147747">
    <property type="component" value="Unassembled WGS sequence"/>
</dbReference>
<gene>
    <name evidence="1" type="ORF">N7509_004083</name>
</gene>
<protein>
    <submittedName>
        <fullName evidence="1">Uncharacterized protein</fullName>
    </submittedName>
</protein>
<dbReference type="AlphaFoldDB" id="A0A9W9W6C0"/>
<dbReference type="EMBL" id="JAPZBU010000005">
    <property type="protein sequence ID" value="KAJ5404212.1"/>
    <property type="molecule type" value="Genomic_DNA"/>
</dbReference>
<dbReference type="OrthoDB" id="2316594at2759"/>
<organism evidence="1 2">
    <name type="scientific">Penicillium cosmopolitanum</name>
    <dbReference type="NCBI Taxonomy" id="1131564"/>
    <lineage>
        <taxon>Eukaryota</taxon>
        <taxon>Fungi</taxon>
        <taxon>Dikarya</taxon>
        <taxon>Ascomycota</taxon>
        <taxon>Pezizomycotina</taxon>
        <taxon>Eurotiomycetes</taxon>
        <taxon>Eurotiomycetidae</taxon>
        <taxon>Eurotiales</taxon>
        <taxon>Aspergillaceae</taxon>
        <taxon>Penicillium</taxon>
    </lineage>
</organism>
<comment type="caution">
    <text evidence="1">The sequence shown here is derived from an EMBL/GenBank/DDBJ whole genome shotgun (WGS) entry which is preliminary data.</text>
</comment>
<evidence type="ECO:0000313" key="1">
    <source>
        <dbReference type="EMBL" id="KAJ5404212.1"/>
    </source>
</evidence>
<evidence type="ECO:0000313" key="2">
    <source>
        <dbReference type="Proteomes" id="UP001147747"/>
    </source>
</evidence>
<accession>A0A9W9W6C0</accession>
<proteinExistence type="predicted"/>
<reference evidence="1" key="2">
    <citation type="journal article" date="2023" name="IMA Fungus">
        <title>Comparative genomic study of the Penicillium genus elucidates a diverse pangenome and 15 lateral gene transfer events.</title>
        <authorList>
            <person name="Petersen C."/>
            <person name="Sorensen T."/>
            <person name="Nielsen M.R."/>
            <person name="Sondergaard T.E."/>
            <person name="Sorensen J.L."/>
            <person name="Fitzpatrick D.A."/>
            <person name="Frisvad J.C."/>
            <person name="Nielsen K.L."/>
        </authorList>
    </citation>
    <scope>NUCLEOTIDE SEQUENCE</scope>
    <source>
        <strain evidence="1">IBT 29677</strain>
    </source>
</reference>
<sequence>MFKTYLRFDYIKVAVLQIDQTNLNTKYILDSMAARQDNSLILLYIYTVQRVLREIRIIQ</sequence>
<dbReference type="GeneID" id="81367700"/>
<name>A0A9W9W6C0_9EURO</name>
<dbReference type="RefSeq" id="XP_056491454.1">
    <property type="nucleotide sequence ID" value="XM_056628720.1"/>
</dbReference>
<reference evidence="1" key="1">
    <citation type="submission" date="2022-12" db="EMBL/GenBank/DDBJ databases">
        <authorList>
            <person name="Petersen C."/>
        </authorList>
    </citation>
    <scope>NUCLEOTIDE SEQUENCE</scope>
    <source>
        <strain evidence="1">IBT 29677</strain>
    </source>
</reference>